<gene>
    <name evidence="1" type="ORF">NG821_11200</name>
</gene>
<reference evidence="1 2" key="1">
    <citation type="submission" date="2022-06" db="EMBL/GenBank/DDBJ databases">
        <title>A taxonomic note on the genus Prevotella: Description of four novel genera and emended description of the genera Hallella and Xylanibacter.</title>
        <authorList>
            <person name="Hitch T.C.A."/>
        </authorList>
    </citation>
    <scope>NUCLEOTIDE SEQUENCE [LARGE SCALE GENOMIC DNA]</scope>
    <source>
        <strain evidence="1 2">DSM 100619</strain>
    </source>
</reference>
<name>A0ABT1BZ85_9BACT</name>
<organism evidence="1 2">
    <name type="scientific">Segatella cerevisiae</name>
    <dbReference type="NCBI Taxonomy" id="2053716"/>
    <lineage>
        <taxon>Bacteria</taxon>
        <taxon>Pseudomonadati</taxon>
        <taxon>Bacteroidota</taxon>
        <taxon>Bacteroidia</taxon>
        <taxon>Bacteroidales</taxon>
        <taxon>Prevotellaceae</taxon>
        <taxon>Segatella</taxon>
    </lineage>
</organism>
<protein>
    <submittedName>
        <fullName evidence="1">DUF6078 family protein</fullName>
    </submittedName>
</protein>
<dbReference type="Proteomes" id="UP001204015">
    <property type="component" value="Unassembled WGS sequence"/>
</dbReference>
<sequence>MKQTHIKETSQVPRYYQFCFLAKCPLSKDCIRYFAGEHIDRDTLSGFATFPAALKDSNCRFFKKTRLMHGAWGFNTLFENVKLKDSAQLHHIITKYLGGRGTYYRYHYGEKLLTPEQQEWIIDLFKQYHYTDNLQFDGYKDVYDW</sequence>
<comment type="caution">
    <text evidence="1">The sequence shown here is derived from an EMBL/GenBank/DDBJ whole genome shotgun (WGS) entry which is preliminary data.</text>
</comment>
<keyword evidence="2" id="KW-1185">Reference proteome</keyword>
<dbReference type="EMBL" id="JAMXLY010000054">
    <property type="protein sequence ID" value="MCO6026396.1"/>
    <property type="molecule type" value="Genomic_DNA"/>
</dbReference>
<evidence type="ECO:0000313" key="1">
    <source>
        <dbReference type="EMBL" id="MCO6026396.1"/>
    </source>
</evidence>
<evidence type="ECO:0000313" key="2">
    <source>
        <dbReference type="Proteomes" id="UP001204015"/>
    </source>
</evidence>
<dbReference type="RefSeq" id="WP_252761751.1">
    <property type="nucleotide sequence ID" value="NZ_JAMXLY010000054.1"/>
</dbReference>
<dbReference type="InterPro" id="IPR045724">
    <property type="entry name" value="DUF6078"/>
</dbReference>
<dbReference type="Pfam" id="PF19555">
    <property type="entry name" value="DUF6078"/>
    <property type="match status" value="1"/>
</dbReference>
<proteinExistence type="predicted"/>
<accession>A0ABT1BZ85</accession>